<dbReference type="InterPro" id="IPR042293">
    <property type="entry name" value="ARID4"/>
</dbReference>
<dbReference type="EMBL" id="LEKV01006378">
    <property type="protein sequence ID" value="KVH84544.1"/>
    <property type="molecule type" value="Genomic_DNA"/>
</dbReference>
<evidence type="ECO:0000313" key="1">
    <source>
        <dbReference type="EMBL" id="KVH84544.1"/>
    </source>
</evidence>
<dbReference type="Gene3D" id="1.10.150.60">
    <property type="entry name" value="ARID DNA-binding domain"/>
    <property type="match status" value="1"/>
</dbReference>
<sequence>QNTRDLDELGNIATIRNEKEVDSGYRGIVDGGLLDASDEFVQMPNLYNLSSKRVFSKMRNHTVTNRMTSVGNTLRRHYKTYLLEYELALDDVDGECCLLCHRTTSSSFLKFVF</sequence>
<keyword evidence="1" id="KW-0238">DNA-binding</keyword>
<dbReference type="SUPFAM" id="SSF46774">
    <property type="entry name" value="ARID-like"/>
    <property type="match status" value="1"/>
</dbReference>
<gene>
    <name evidence="1" type="ORF">Ccrd_025448</name>
</gene>
<feature type="non-terminal residue" evidence="1">
    <location>
        <position position="1"/>
    </location>
</feature>
<reference evidence="1 2" key="1">
    <citation type="journal article" date="2016" name="Sci. Rep.">
        <title>The genome sequence of the outbreeding globe artichoke constructed de novo incorporating a phase-aware low-pass sequencing strategy of F1 progeny.</title>
        <authorList>
            <person name="Scaglione D."/>
            <person name="Reyes-Chin-Wo S."/>
            <person name="Acquadro A."/>
            <person name="Froenicke L."/>
            <person name="Portis E."/>
            <person name="Beitel C."/>
            <person name="Tirone M."/>
            <person name="Mauro R."/>
            <person name="Lo Monaco A."/>
            <person name="Mauromicale G."/>
            <person name="Faccioli P."/>
            <person name="Cattivelli L."/>
            <person name="Rieseberg L."/>
            <person name="Michelmore R."/>
            <person name="Lanteri S."/>
        </authorList>
    </citation>
    <scope>NUCLEOTIDE SEQUENCE [LARGE SCALE GENOMIC DNA]</scope>
    <source>
        <strain evidence="1">2C</strain>
    </source>
</reference>
<comment type="caution">
    <text evidence="1">The sequence shown here is derived from an EMBL/GenBank/DDBJ whole genome shotgun (WGS) entry which is preliminary data.</text>
</comment>
<dbReference type="PANTHER" id="PTHR46694:SF1">
    <property type="entry name" value="AT-RICH INTERACTIVE DOMAIN-CONTAINING PROTEIN 4"/>
    <property type="match status" value="1"/>
</dbReference>
<dbReference type="AlphaFoldDB" id="A0A103X5N8"/>
<dbReference type="InterPro" id="IPR036431">
    <property type="entry name" value="ARID_dom_sf"/>
</dbReference>
<evidence type="ECO:0000313" key="2">
    <source>
        <dbReference type="Proteomes" id="UP000243975"/>
    </source>
</evidence>
<dbReference type="PANTHER" id="PTHR46694">
    <property type="entry name" value="AT-RICH INTERACTIVE DOMAIN-CONTAINING PROTEIN 4"/>
    <property type="match status" value="1"/>
</dbReference>
<dbReference type="Gramene" id="KVH84544">
    <property type="protein sequence ID" value="KVH84544"/>
    <property type="gene ID" value="Ccrd_025448"/>
</dbReference>
<accession>A0A103X5N8</accession>
<dbReference type="GO" id="GO:0003677">
    <property type="term" value="F:DNA binding"/>
    <property type="evidence" value="ECO:0007669"/>
    <property type="project" value="UniProtKB-KW"/>
</dbReference>
<proteinExistence type="predicted"/>
<organism evidence="1 2">
    <name type="scientific">Cynara cardunculus var. scolymus</name>
    <name type="common">Globe artichoke</name>
    <name type="synonym">Cynara scolymus</name>
    <dbReference type="NCBI Taxonomy" id="59895"/>
    <lineage>
        <taxon>Eukaryota</taxon>
        <taxon>Viridiplantae</taxon>
        <taxon>Streptophyta</taxon>
        <taxon>Embryophyta</taxon>
        <taxon>Tracheophyta</taxon>
        <taxon>Spermatophyta</taxon>
        <taxon>Magnoliopsida</taxon>
        <taxon>eudicotyledons</taxon>
        <taxon>Gunneridae</taxon>
        <taxon>Pentapetalae</taxon>
        <taxon>asterids</taxon>
        <taxon>campanulids</taxon>
        <taxon>Asterales</taxon>
        <taxon>Asteraceae</taxon>
        <taxon>Carduoideae</taxon>
        <taxon>Cardueae</taxon>
        <taxon>Carduinae</taxon>
        <taxon>Cynara</taxon>
    </lineage>
</organism>
<dbReference type="STRING" id="59895.A0A103X5N8"/>
<protein>
    <submittedName>
        <fullName evidence="1">ARID/BRIGHT DNA-binding domain-containing protein</fullName>
    </submittedName>
</protein>
<name>A0A103X5N8_CYNCS</name>
<feature type="non-terminal residue" evidence="1">
    <location>
        <position position="113"/>
    </location>
</feature>
<keyword evidence="2" id="KW-1185">Reference proteome</keyword>
<dbReference type="Proteomes" id="UP000243975">
    <property type="component" value="Unassembled WGS sequence"/>
</dbReference>